<evidence type="ECO:0000313" key="2">
    <source>
        <dbReference type="Proteomes" id="UP000250321"/>
    </source>
</evidence>
<accession>A0A314XF70</accession>
<keyword evidence="2" id="KW-1185">Reference proteome</keyword>
<dbReference type="AlphaFoldDB" id="A0A314XF70"/>
<gene>
    <name evidence="1" type="ORF">Pyn_39058</name>
</gene>
<dbReference type="EMBL" id="PJQY01002655">
    <property type="protein sequence ID" value="PQP91862.1"/>
    <property type="molecule type" value="Genomic_DNA"/>
</dbReference>
<organism evidence="1 2">
    <name type="scientific">Prunus yedoensis var. nudiflora</name>
    <dbReference type="NCBI Taxonomy" id="2094558"/>
    <lineage>
        <taxon>Eukaryota</taxon>
        <taxon>Viridiplantae</taxon>
        <taxon>Streptophyta</taxon>
        <taxon>Embryophyta</taxon>
        <taxon>Tracheophyta</taxon>
        <taxon>Spermatophyta</taxon>
        <taxon>Magnoliopsida</taxon>
        <taxon>eudicotyledons</taxon>
        <taxon>Gunneridae</taxon>
        <taxon>Pentapetalae</taxon>
        <taxon>rosids</taxon>
        <taxon>fabids</taxon>
        <taxon>Rosales</taxon>
        <taxon>Rosaceae</taxon>
        <taxon>Amygdaloideae</taxon>
        <taxon>Amygdaleae</taxon>
        <taxon>Prunus</taxon>
    </lineage>
</organism>
<sequence>MSLTLEREILDFYEKQRLKARGKGDLGRFDEGREGEMGMNGMGSLRRFFSSLTIAWSCSGWFARREKKKMGEQGLKLKVPAVSEDACSL</sequence>
<dbReference type="Proteomes" id="UP000250321">
    <property type="component" value="Unassembled WGS sequence"/>
</dbReference>
<proteinExistence type="predicted"/>
<evidence type="ECO:0000313" key="1">
    <source>
        <dbReference type="EMBL" id="PQP91862.1"/>
    </source>
</evidence>
<name>A0A314XF70_PRUYE</name>
<reference evidence="1 2" key="1">
    <citation type="submission" date="2018-02" db="EMBL/GenBank/DDBJ databases">
        <title>Draft genome of wild Prunus yedoensis var. nudiflora.</title>
        <authorList>
            <person name="Baek S."/>
            <person name="Kim J.-H."/>
            <person name="Choi K."/>
            <person name="Kim G.-B."/>
            <person name="Cho A."/>
            <person name="Jang H."/>
            <person name="Shin C.-H."/>
            <person name="Yu H.-J."/>
            <person name="Mun J.-H."/>
        </authorList>
    </citation>
    <scope>NUCLEOTIDE SEQUENCE [LARGE SCALE GENOMIC DNA]</scope>
    <source>
        <strain evidence="2">cv. Jeju island</strain>
        <tissue evidence="1">Leaf</tissue>
    </source>
</reference>
<protein>
    <submittedName>
        <fullName evidence="1">Uncharacterized protein</fullName>
    </submittedName>
</protein>
<comment type="caution">
    <text evidence="1">The sequence shown here is derived from an EMBL/GenBank/DDBJ whole genome shotgun (WGS) entry which is preliminary data.</text>
</comment>